<dbReference type="EMBL" id="JAINUF010000009">
    <property type="protein sequence ID" value="KAJ8349819.1"/>
    <property type="molecule type" value="Genomic_DNA"/>
</dbReference>
<keyword evidence="2" id="KW-1185">Reference proteome</keyword>
<organism evidence="1 2">
    <name type="scientific">Synaphobranchus kaupii</name>
    <name type="common">Kaup's arrowtooth eel</name>
    <dbReference type="NCBI Taxonomy" id="118154"/>
    <lineage>
        <taxon>Eukaryota</taxon>
        <taxon>Metazoa</taxon>
        <taxon>Chordata</taxon>
        <taxon>Craniata</taxon>
        <taxon>Vertebrata</taxon>
        <taxon>Euteleostomi</taxon>
        <taxon>Actinopterygii</taxon>
        <taxon>Neopterygii</taxon>
        <taxon>Teleostei</taxon>
        <taxon>Anguilliformes</taxon>
        <taxon>Synaphobranchidae</taxon>
        <taxon>Synaphobranchus</taxon>
    </lineage>
</organism>
<evidence type="ECO:0000313" key="1">
    <source>
        <dbReference type="EMBL" id="KAJ8349819.1"/>
    </source>
</evidence>
<comment type="caution">
    <text evidence="1">The sequence shown here is derived from an EMBL/GenBank/DDBJ whole genome shotgun (WGS) entry which is preliminary data.</text>
</comment>
<dbReference type="Proteomes" id="UP001152622">
    <property type="component" value="Chromosome 9"/>
</dbReference>
<sequence length="86" mass="9847">MELEEKKRIKVPPRPQAFVLCSFTKQIGSSHMRVGSQRSPKRADSFANNTPLLQIIHDFTITLRSWDKPSNYPLLMVQVSLITALH</sequence>
<gene>
    <name evidence="1" type="ORF">SKAU_G00249490</name>
</gene>
<reference evidence="1" key="1">
    <citation type="journal article" date="2023" name="Science">
        <title>Genome structures resolve the early diversification of teleost fishes.</title>
        <authorList>
            <person name="Parey E."/>
            <person name="Louis A."/>
            <person name="Montfort J."/>
            <person name="Bouchez O."/>
            <person name="Roques C."/>
            <person name="Iampietro C."/>
            <person name="Lluch J."/>
            <person name="Castinel A."/>
            <person name="Donnadieu C."/>
            <person name="Desvignes T."/>
            <person name="Floi Bucao C."/>
            <person name="Jouanno E."/>
            <person name="Wen M."/>
            <person name="Mejri S."/>
            <person name="Dirks R."/>
            <person name="Jansen H."/>
            <person name="Henkel C."/>
            <person name="Chen W.J."/>
            <person name="Zahm M."/>
            <person name="Cabau C."/>
            <person name="Klopp C."/>
            <person name="Thompson A.W."/>
            <person name="Robinson-Rechavi M."/>
            <person name="Braasch I."/>
            <person name="Lecointre G."/>
            <person name="Bobe J."/>
            <person name="Postlethwait J.H."/>
            <person name="Berthelot C."/>
            <person name="Roest Crollius H."/>
            <person name="Guiguen Y."/>
        </authorList>
    </citation>
    <scope>NUCLEOTIDE SEQUENCE</scope>
    <source>
        <strain evidence="1">WJC10195</strain>
    </source>
</reference>
<name>A0A9Q1IPN3_SYNKA</name>
<accession>A0A9Q1IPN3</accession>
<dbReference type="AlphaFoldDB" id="A0A9Q1IPN3"/>
<proteinExistence type="predicted"/>
<protein>
    <submittedName>
        <fullName evidence="1">Uncharacterized protein</fullName>
    </submittedName>
</protein>
<evidence type="ECO:0000313" key="2">
    <source>
        <dbReference type="Proteomes" id="UP001152622"/>
    </source>
</evidence>